<sequence length="220" mass="24750">MILKLLTFFFPWFLRRRLLNKFFGYKINANAKIGMSWIFPKDLIMESGSRIGHFNIAIHLDCIKMGMNSKIGRSNWITGFPTSTKSKHFTHQPQRKPILVVGAYSAITKNHHFDCTNTITIGEFSTIAGYSSQFLTHSIDVFENRQSSAPIIIGDYTFVSTNVVVLGGSSLPSYSVLGAKALLNKVFKKDWTLYGGVPAKAIQDIDKSAKYFSRTNGFVY</sequence>
<dbReference type="EMBL" id="FPKV01000003">
    <property type="protein sequence ID" value="SFZ94033.1"/>
    <property type="molecule type" value="Genomic_DNA"/>
</dbReference>
<dbReference type="RefSeq" id="WP_072403122.1">
    <property type="nucleotide sequence ID" value="NZ_FPKV01000003.1"/>
</dbReference>
<dbReference type="InterPro" id="IPR011004">
    <property type="entry name" value="Trimer_LpxA-like_sf"/>
</dbReference>
<reference evidence="1 2" key="1">
    <citation type="submission" date="2016-10" db="EMBL/GenBank/DDBJ databases">
        <authorList>
            <person name="de Groot N.N."/>
        </authorList>
    </citation>
    <scope>NUCLEOTIDE SEQUENCE [LARGE SCALE GENOMIC DNA]</scope>
    <source>
        <strain evidence="1 2">DSM 18180</strain>
    </source>
</reference>
<dbReference type="STRING" id="369401.SAMN05428642_103526"/>
<organism evidence="1 2">
    <name type="scientific">Flaviramulus basaltis</name>
    <dbReference type="NCBI Taxonomy" id="369401"/>
    <lineage>
        <taxon>Bacteria</taxon>
        <taxon>Pseudomonadati</taxon>
        <taxon>Bacteroidota</taxon>
        <taxon>Flavobacteriia</taxon>
        <taxon>Flavobacteriales</taxon>
        <taxon>Flavobacteriaceae</taxon>
        <taxon>Flaviramulus</taxon>
    </lineage>
</organism>
<gene>
    <name evidence="1" type="ORF">SAMN05428642_103526</name>
</gene>
<evidence type="ECO:0000313" key="2">
    <source>
        <dbReference type="Proteomes" id="UP000182544"/>
    </source>
</evidence>
<dbReference type="GO" id="GO:0016740">
    <property type="term" value="F:transferase activity"/>
    <property type="evidence" value="ECO:0007669"/>
    <property type="project" value="UniProtKB-KW"/>
</dbReference>
<evidence type="ECO:0000313" key="1">
    <source>
        <dbReference type="EMBL" id="SFZ94033.1"/>
    </source>
</evidence>
<dbReference type="AlphaFoldDB" id="A0A1K2INK8"/>
<protein>
    <submittedName>
        <fullName evidence="1">Acetyltransferase (Isoleucine patch superfamily)</fullName>
    </submittedName>
</protein>
<name>A0A1K2INK8_9FLAO</name>
<dbReference type="OrthoDB" id="9814490at2"/>
<keyword evidence="2" id="KW-1185">Reference proteome</keyword>
<dbReference type="Proteomes" id="UP000182544">
    <property type="component" value="Unassembled WGS sequence"/>
</dbReference>
<accession>A0A1K2INK8</accession>
<dbReference type="Gene3D" id="2.160.10.10">
    <property type="entry name" value="Hexapeptide repeat proteins"/>
    <property type="match status" value="1"/>
</dbReference>
<dbReference type="SUPFAM" id="SSF51161">
    <property type="entry name" value="Trimeric LpxA-like enzymes"/>
    <property type="match status" value="1"/>
</dbReference>
<keyword evidence="1" id="KW-0808">Transferase</keyword>
<proteinExistence type="predicted"/>